<proteinExistence type="predicted"/>
<evidence type="ECO:0000313" key="3">
    <source>
        <dbReference type="Proteomes" id="UP000250235"/>
    </source>
</evidence>
<gene>
    <name evidence="2" type="ORF">F511_12690</name>
</gene>
<organism evidence="2 3">
    <name type="scientific">Dorcoceras hygrometricum</name>
    <dbReference type="NCBI Taxonomy" id="472368"/>
    <lineage>
        <taxon>Eukaryota</taxon>
        <taxon>Viridiplantae</taxon>
        <taxon>Streptophyta</taxon>
        <taxon>Embryophyta</taxon>
        <taxon>Tracheophyta</taxon>
        <taxon>Spermatophyta</taxon>
        <taxon>Magnoliopsida</taxon>
        <taxon>eudicotyledons</taxon>
        <taxon>Gunneridae</taxon>
        <taxon>Pentapetalae</taxon>
        <taxon>asterids</taxon>
        <taxon>lamiids</taxon>
        <taxon>Lamiales</taxon>
        <taxon>Gesneriaceae</taxon>
        <taxon>Didymocarpoideae</taxon>
        <taxon>Trichosporeae</taxon>
        <taxon>Loxocarpinae</taxon>
        <taxon>Dorcoceras</taxon>
    </lineage>
</organism>
<reference evidence="2 3" key="1">
    <citation type="journal article" date="2015" name="Proc. Natl. Acad. Sci. U.S.A.">
        <title>The resurrection genome of Boea hygrometrica: A blueprint for survival of dehydration.</title>
        <authorList>
            <person name="Xiao L."/>
            <person name="Yang G."/>
            <person name="Zhang L."/>
            <person name="Yang X."/>
            <person name="Zhao S."/>
            <person name="Ji Z."/>
            <person name="Zhou Q."/>
            <person name="Hu M."/>
            <person name="Wang Y."/>
            <person name="Chen M."/>
            <person name="Xu Y."/>
            <person name="Jin H."/>
            <person name="Xiao X."/>
            <person name="Hu G."/>
            <person name="Bao F."/>
            <person name="Hu Y."/>
            <person name="Wan P."/>
            <person name="Li L."/>
            <person name="Deng X."/>
            <person name="Kuang T."/>
            <person name="Xiang C."/>
            <person name="Zhu J.K."/>
            <person name="Oliver M.J."/>
            <person name="He Y."/>
        </authorList>
    </citation>
    <scope>NUCLEOTIDE SEQUENCE [LARGE SCALE GENOMIC DNA]</scope>
    <source>
        <strain evidence="3">cv. XS01</strain>
    </source>
</reference>
<feature type="compositionally biased region" description="Polar residues" evidence="1">
    <location>
        <begin position="72"/>
        <end position="84"/>
    </location>
</feature>
<accession>A0A2Z7DDW0</accession>
<feature type="region of interest" description="Disordered" evidence="1">
    <location>
        <begin position="1"/>
        <end position="29"/>
    </location>
</feature>
<dbReference type="Proteomes" id="UP000250235">
    <property type="component" value="Unassembled WGS sequence"/>
</dbReference>
<sequence length="84" mass="8999">MGLGAAQSSVEDIQTGREDGDGDEEDLKAGNTIHCDLFLEVRTSMSYVSPSSFFRKVPLEEESPSLAPGELQASTSAHQPQLCV</sequence>
<dbReference type="EMBL" id="KQ988495">
    <property type="protein sequence ID" value="KZV55584.1"/>
    <property type="molecule type" value="Genomic_DNA"/>
</dbReference>
<dbReference type="AlphaFoldDB" id="A0A2Z7DDW0"/>
<evidence type="ECO:0000256" key="1">
    <source>
        <dbReference type="SAM" id="MobiDB-lite"/>
    </source>
</evidence>
<feature type="compositionally biased region" description="Polar residues" evidence="1">
    <location>
        <begin position="1"/>
        <end position="12"/>
    </location>
</feature>
<keyword evidence="3" id="KW-1185">Reference proteome</keyword>
<feature type="region of interest" description="Disordered" evidence="1">
    <location>
        <begin position="60"/>
        <end position="84"/>
    </location>
</feature>
<evidence type="ECO:0000313" key="2">
    <source>
        <dbReference type="EMBL" id="KZV55584.1"/>
    </source>
</evidence>
<protein>
    <submittedName>
        <fullName evidence="2">Uncharacterized protein</fullName>
    </submittedName>
</protein>
<name>A0A2Z7DDW0_9LAMI</name>